<gene>
    <name evidence="1" type="ORF">RUE5091_02180</name>
</gene>
<dbReference type="EMBL" id="CYUD01000006">
    <property type="protein sequence ID" value="CUK00860.1"/>
    <property type="molecule type" value="Genomic_DNA"/>
</dbReference>
<keyword evidence="2" id="KW-1185">Reference proteome</keyword>
<organism evidence="1 2">
    <name type="scientific">Ruegeria denitrificans</name>
    <dbReference type="NCBI Taxonomy" id="1715692"/>
    <lineage>
        <taxon>Bacteria</taxon>
        <taxon>Pseudomonadati</taxon>
        <taxon>Pseudomonadota</taxon>
        <taxon>Alphaproteobacteria</taxon>
        <taxon>Rhodobacterales</taxon>
        <taxon>Roseobacteraceae</taxon>
        <taxon>Ruegeria</taxon>
    </lineage>
</organism>
<protein>
    <submittedName>
        <fullName evidence="1">Uncharacterized protein</fullName>
    </submittedName>
</protein>
<dbReference type="STRING" id="1715692.RUE5091_02180"/>
<evidence type="ECO:0000313" key="1">
    <source>
        <dbReference type="EMBL" id="CUK00860.1"/>
    </source>
</evidence>
<accession>A0A0P1IJB0</accession>
<dbReference type="AlphaFoldDB" id="A0A0P1IJB0"/>
<dbReference type="RefSeq" id="WP_131726299.1">
    <property type="nucleotide sequence ID" value="NZ_CYUD01000006.1"/>
</dbReference>
<sequence length="239" mass="27174">MQNLPASLPDSVATEHAKASLCACFEEFPKQGGEFLAETLSEAGWYRVGTTNLVRLRRRVTLNQLGMSFGILDPRGFRSIFNFYRHMRIPMGTRSPSFLRHIDGSLAVRTDVLRNDNWPDAKVVLARTRSEEKASSGFSIGVWAFVPRDVTLIETENLREKFNGSSSAFFTPVGNWRGLQHKWEDRGEGGSQYGRIARSGRDPYTIEFARERFPGKLLPQLELAEIGALYRYEKSERLH</sequence>
<proteinExistence type="predicted"/>
<name>A0A0P1IJB0_9RHOB</name>
<evidence type="ECO:0000313" key="2">
    <source>
        <dbReference type="Proteomes" id="UP000051260"/>
    </source>
</evidence>
<dbReference type="Proteomes" id="UP000051260">
    <property type="component" value="Unassembled WGS sequence"/>
</dbReference>
<reference evidence="2" key="1">
    <citation type="submission" date="2015-09" db="EMBL/GenBank/DDBJ databases">
        <authorList>
            <person name="Rodrigo-Torres L."/>
            <person name="Arahal D.R."/>
        </authorList>
    </citation>
    <scope>NUCLEOTIDE SEQUENCE [LARGE SCALE GENOMIC DNA]</scope>
    <source>
        <strain evidence="2">CECT 5091</strain>
    </source>
</reference>